<dbReference type="Gene3D" id="3.20.20.370">
    <property type="entry name" value="Glycoside hydrolase/deacetylase"/>
    <property type="match status" value="1"/>
</dbReference>
<keyword evidence="8" id="KW-1185">Reference proteome</keyword>
<gene>
    <name evidence="7" type="ORF">W911_14775</name>
</gene>
<evidence type="ECO:0000313" key="8">
    <source>
        <dbReference type="Proteomes" id="UP000018542"/>
    </source>
</evidence>
<protein>
    <recommendedName>
        <fullName evidence="3">Chitooligosaccharide deacetylase</fullName>
    </recommendedName>
    <alternativeName>
        <fullName evidence="5">Nodulation protein B</fullName>
    </alternativeName>
</protein>
<dbReference type="EMBL" id="CP006912">
    <property type="protein sequence ID" value="AHB49368.1"/>
    <property type="molecule type" value="Genomic_DNA"/>
</dbReference>
<dbReference type="PATRIC" id="fig|1029756.8.peg.3074"/>
<dbReference type="KEGG" id="hni:W911_14775"/>
<dbReference type="HOGENOM" id="CLU_030024_1_2_5"/>
<evidence type="ECO:0000256" key="4">
    <source>
        <dbReference type="ARBA" id="ARBA00022729"/>
    </source>
</evidence>
<evidence type="ECO:0000256" key="2">
    <source>
        <dbReference type="ARBA" id="ARBA00010973"/>
    </source>
</evidence>
<dbReference type="STRING" id="1029756.W911_14775"/>
<dbReference type="AlphaFoldDB" id="V5SFR3"/>
<evidence type="ECO:0000256" key="1">
    <source>
        <dbReference type="ARBA" id="ARBA00003236"/>
    </source>
</evidence>
<dbReference type="RefSeq" id="WP_023788263.1">
    <property type="nucleotide sequence ID" value="NC_022997.1"/>
</dbReference>
<dbReference type="GO" id="GO:0005975">
    <property type="term" value="P:carbohydrate metabolic process"/>
    <property type="evidence" value="ECO:0007669"/>
    <property type="project" value="InterPro"/>
</dbReference>
<dbReference type="InterPro" id="IPR051398">
    <property type="entry name" value="Polysacch_Deacetylase"/>
</dbReference>
<feature type="domain" description="NodB homology" evidence="6">
    <location>
        <begin position="187"/>
        <end position="276"/>
    </location>
</feature>
<proteinExistence type="inferred from homology"/>
<keyword evidence="4" id="KW-0732">Signal</keyword>
<dbReference type="PANTHER" id="PTHR34216:SF7">
    <property type="entry name" value="POLY-BETA-1,6-N-ACETYL-D-GLUCOSAMINE N-DEACETYLASE"/>
    <property type="match status" value="1"/>
</dbReference>
<name>V5SFR3_9HYPH</name>
<dbReference type="PANTHER" id="PTHR34216">
    <property type="match status" value="1"/>
</dbReference>
<comment type="function">
    <text evidence="1">Is involved in generating a small heat-stable compound (Nod), an acylated oligomer of N-acetylglucosamine, that stimulates mitosis in various plant protoplasts.</text>
</comment>
<evidence type="ECO:0000256" key="5">
    <source>
        <dbReference type="ARBA" id="ARBA00032976"/>
    </source>
</evidence>
<dbReference type="SUPFAM" id="SSF88713">
    <property type="entry name" value="Glycoside hydrolase/deacetylase"/>
    <property type="match status" value="1"/>
</dbReference>
<sequence>MSRRTIGMMQAGLTALHASRLGALCAPLTRGKGIVFTLHSVHPEPPSAFDPNGMLRIAPEFLETTIRVVREAGYDIVSLDEAARRLKADDESRPFAAFTLDDGYRDNRDHAYPIFKKHDVPFAIYVPADYADGKGDLWWYVLEEALRQADSLQIGFAGALRGFDLSTPDAKTRAFREIYWPLRDLPERELRATVRKIAEAVGYDSSTLCRDLIMDWDEIRDLAADPLVTIGAHTCSHYAVGKLSEDEARKEIASSVARIEKELNRPCRHFSFPYGDPASCGPRDFALAEELGLETAVTTHKDVLREAYPMTGLPRVSLNGGFQDARYVEIMMTGLPFQLFDTAASAWRAVRKPFRGRPPAAQIPAGSHPGAAST</sequence>
<dbReference type="Proteomes" id="UP000018542">
    <property type="component" value="Chromosome"/>
</dbReference>
<organism evidence="7 8">
    <name type="scientific">Hyphomicrobium nitrativorans NL23</name>
    <dbReference type="NCBI Taxonomy" id="1029756"/>
    <lineage>
        <taxon>Bacteria</taxon>
        <taxon>Pseudomonadati</taxon>
        <taxon>Pseudomonadota</taxon>
        <taxon>Alphaproteobacteria</taxon>
        <taxon>Hyphomicrobiales</taxon>
        <taxon>Hyphomicrobiaceae</taxon>
        <taxon>Hyphomicrobium</taxon>
    </lineage>
</organism>
<dbReference type="CDD" id="cd10968">
    <property type="entry name" value="CE4_Mlr8448_like_5s"/>
    <property type="match status" value="1"/>
</dbReference>
<reference evidence="7 8" key="1">
    <citation type="journal article" date="2014" name="Genome Announc.">
        <title>Complete Genome Sequence of Hyphomicrobium nitrativorans Strain NL23, a Denitrifying Bacterium Isolated from Biofilm of a Methanol-Fed Denitrification System Treating Seawater at the Montreal Biodome.</title>
        <authorList>
            <person name="Martineau C."/>
            <person name="Villeneuve C."/>
            <person name="Mauffrey F."/>
            <person name="Villemur R."/>
        </authorList>
    </citation>
    <scope>NUCLEOTIDE SEQUENCE [LARGE SCALE GENOMIC DNA]</scope>
    <source>
        <strain evidence="7">NL23</strain>
    </source>
</reference>
<accession>V5SFR3</accession>
<dbReference type="InterPro" id="IPR011330">
    <property type="entry name" value="Glyco_hydro/deAcase_b/a-brl"/>
</dbReference>
<evidence type="ECO:0000259" key="6">
    <source>
        <dbReference type="Pfam" id="PF01522"/>
    </source>
</evidence>
<evidence type="ECO:0000256" key="3">
    <source>
        <dbReference type="ARBA" id="ARBA00020071"/>
    </source>
</evidence>
<dbReference type="GO" id="GO:0016810">
    <property type="term" value="F:hydrolase activity, acting on carbon-nitrogen (but not peptide) bonds"/>
    <property type="evidence" value="ECO:0007669"/>
    <property type="project" value="InterPro"/>
</dbReference>
<evidence type="ECO:0000313" key="7">
    <source>
        <dbReference type="EMBL" id="AHB49368.1"/>
    </source>
</evidence>
<dbReference type="Pfam" id="PF01522">
    <property type="entry name" value="Polysacc_deac_1"/>
    <property type="match status" value="1"/>
</dbReference>
<dbReference type="InterPro" id="IPR002509">
    <property type="entry name" value="NODB_dom"/>
</dbReference>
<comment type="similarity">
    <text evidence="2">Belongs to the polysaccharide deacetylase family.</text>
</comment>